<dbReference type="CDD" id="cd00433">
    <property type="entry name" value="Peptidase_M17"/>
    <property type="match status" value="1"/>
</dbReference>
<dbReference type="HAMAP" id="MF_00181">
    <property type="entry name" value="Cytosol_peptidase_M17"/>
    <property type="match status" value="1"/>
</dbReference>
<comment type="similarity">
    <text evidence="3">Belongs to the peptidase M17 family.</text>
</comment>
<dbReference type="InterPro" id="IPR023042">
    <property type="entry name" value="Peptidase_M17_leu_NH2_pept"/>
</dbReference>
<keyword evidence="9" id="KW-0464">Manganese</keyword>
<dbReference type="SUPFAM" id="SSF53187">
    <property type="entry name" value="Zn-dependent exopeptidases"/>
    <property type="match status" value="1"/>
</dbReference>
<dbReference type="InterPro" id="IPR043472">
    <property type="entry name" value="Macro_dom-like"/>
</dbReference>
<dbReference type="GO" id="GO:0005737">
    <property type="term" value="C:cytoplasm"/>
    <property type="evidence" value="ECO:0007669"/>
    <property type="project" value="InterPro"/>
</dbReference>
<keyword evidence="6" id="KW-0645">Protease</keyword>
<evidence type="ECO:0000256" key="7">
    <source>
        <dbReference type="ARBA" id="ARBA00022723"/>
    </source>
</evidence>
<dbReference type="PRINTS" id="PR00481">
    <property type="entry name" value="LAMNOPPTDASE"/>
</dbReference>
<dbReference type="Pfam" id="PF00883">
    <property type="entry name" value="Peptidase_M17"/>
    <property type="match status" value="1"/>
</dbReference>
<proteinExistence type="inferred from homology"/>
<evidence type="ECO:0000256" key="3">
    <source>
        <dbReference type="ARBA" id="ARBA00009528"/>
    </source>
</evidence>
<sequence>MDFNAKTGTADTLASHCVVVAVSSPHGLTPAAKRLDKASRGQISALIKQGDICTGCGNATLILSPAGSVKAKRILVVGCGKDEALTPQAFSKITSAAAKSLQDCGATDAASWLTEIKVEDRDTQWKAQQIATSSEAAVYCFDELKSDAKPPKRPLRRLTVASAKAKDLAALRAGLRAGAAIAHGVSLARTLGNRPGNYCTPSDLADQAKALKKQFPALKVKVLEEKDMEKLGMGALLSVSVGSREPAKLIVMQYNGGKKSAKPAVLVGKGVTFDSGGISLKPGGAMDEMKFDMCGAASVFGTVAAVAEMKLPINLIGVVPSTENMPDGLATKPGDIVTSMSGQTIEVLNTDAEGRMILCDALTYVKKFKPDVVIDIATLTGACVVALGKHATGLFSNDQPLADDLLAAGLTTGDRAWQMPLWDEYDEQLHSNFADMANIGSPGGGSITAACFLSRYTKGYRWAHLDIAGVAWKSGGAKGATGRPVQLLTQFLMARA</sequence>
<evidence type="ECO:0000256" key="2">
    <source>
        <dbReference type="ARBA" id="ARBA00001936"/>
    </source>
</evidence>
<evidence type="ECO:0000256" key="5">
    <source>
        <dbReference type="ARBA" id="ARBA00022438"/>
    </source>
</evidence>
<evidence type="ECO:0000256" key="6">
    <source>
        <dbReference type="ARBA" id="ARBA00022670"/>
    </source>
</evidence>
<dbReference type="EC" id="3.4.11.1" evidence="4"/>
<evidence type="ECO:0000259" key="10">
    <source>
        <dbReference type="PROSITE" id="PS00631"/>
    </source>
</evidence>
<dbReference type="PANTHER" id="PTHR11963:SF23">
    <property type="entry name" value="CYTOSOL AMINOPEPTIDASE"/>
    <property type="match status" value="1"/>
</dbReference>
<dbReference type="Pfam" id="PF02789">
    <property type="entry name" value="Peptidase_M17_N"/>
    <property type="match status" value="1"/>
</dbReference>
<keyword evidence="7" id="KW-0479">Metal-binding</keyword>
<dbReference type="FunFam" id="3.40.630.10:FF:000004">
    <property type="entry name" value="Probable cytosol aminopeptidase"/>
    <property type="match status" value="1"/>
</dbReference>
<dbReference type="PANTHER" id="PTHR11963">
    <property type="entry name" value="LEUCINE AMINOPEPTIDASE-RELATED"/>
    <property type="match status" value="1"/>
</dbReference>
<dbReference type="InterPro" id="IPR000819">
    <property type="entry name" value="Peptidase_M17_C"/>
</dbReference>
<dbReference type="AlphaFoldDB" id="A0A3B0YPW0"/>
<evidence type="ECO:0000313" key="11">
    <source>
        <dbReference type="EMBL" id="VAW78133.1"/>
    </source>
</evidence>
<evidence type="ECO:0000256" key="8">
    <source>
        <dbReference type="ARBA" id="ARBA00022801"/>
    </source>
</evidence>
<evidence type="ECO:0000256" key="9">
    <source>
        <dbReference type="ARBA" id="ARBA00023211"/>
    </source>
</evidence>
<gene>
    <name evidence="11" type="ORF">MNBD_GAMMA15-1020</name>
</gene>
<keyword evidence="8 11" id="KW-0378">Hydrolase</keyword>
<dbReference type="GO" id="GO:0030145">
    <property type="term" value="F:manganese ion binding"/>
    <property type="evidence" value="ECO:0007669"/>
    <property type="project" value="InterPro"/>
</dbReference>
<evidence type="ECO:0000256" key="4">
    <source>
        <dbReference type="ARBA" id="ARBA00012565"/>
    </source>
</evidence>
<organism evidence="11">
    <name type="scientific">hydrothermal vent metagenome</name>
    <dbReference type="NCBI Taxonomy" id="652676"/>
    <lineage>
        <taxon>unclassified sequences</taxon>
        <taxon>metagenomes</taxon>
        <taxon>ecological metagenomes</taxon>
    </lineage>
</organism>
<evidence type="ECO:0000256" key="1">
    <source>
        <dbReference type="ARBA" id="ARBA00000135"/>
    </source>
</evidence>
<dbReference type="PROSITE" id="PS00631">
    <property type="entry name" value="CYTOSOL_AP"/>
    <property type="match status" value="1"/>
</dbReference>
<dbReference type="GO" id="GO:0070006">
    <property type="term" value="F:metalloaminopeptidase activity"/>
    <property type="evidence" value="ECO:0007669"/>
    <property type="project" value="InterPro"/>
</dbReference>
<dbReference type="SUPFAM" id="SSF52949">
    <property type="entry name" value="Macro domain-like"/>
    <property type="match status" value="1"/>
</dbReference>
<name>A0A3B0YPW0_9ZZZZ</name>
<dbReference type="InterPro" id="IPR011356">
    <property type="entry name" value="Leucine_aapep/pepB"/>
</dbReference>
<dbReference type="NCBIfam" id="NF002073">
    <property type="entry name" value="PRK00913.1-2"/>
    <property type="match status" value="1"/>
</dbReference>
<protein>
    <recommendedName>
        <fullName evidence="4">leucyl aminopeptidase</fullName>
        <ecNumber evidence="4">3.4.11.1</ecNumber>
    </recommendedName>
</protein>
<dbReference type="NCBIfam" id="NF002077">
    <property type="entry name" value="PRK00913.2-4"/>
    <property type="match status" value="1"/>
</dbReference>
<reference evidence="11" key="1">
    <citation type="submission" date="2018-06" db="EMBL/GenBank/DDBJ databases">
        <authorList>
            <person name="Zhirakovskaya E."/>
        </authorList>
    </citation>
    <scope>NUCLEOTIDE SEQUENCE</scope>
</reference>
<comment type="cofactor">
    <cofactor evidence="2">
        <name>Mn(2+)</name>
        <dbReference type="ChEBI" id="CHEBI:29035"/>
    </cofactor>
</comment>
<dbReference type="GO" id="GO:0006508">
    <property type="term" value="P:proteolysis"/>
    <property type="evidence" value="ECO:0007669"/>
    <property type="project" value="UniProtKB-KW"/>
</dbReference>
<accession>A0A3B0YPW0</accession>
<comment type="catalytic activity">
    <reaction evidence="1">
        <text>Release of an N-terminal amino acid, Xaa-|-Yaa-, in which Xaa is preferably Leu, but may be other amino acids including Pro although not Arg or Lys, and Yaa may be Pro. Amino acid amides and methyl esters are also readily hydrolyzed, but rates on arylamides are exceedingly low.</text>
        <dbReference type="EC" id="3.4.11.1"/>
    </reaction>
</comment>
<dbReference type="NCBIfam" id="NF002074">
    <property type="entry name" value="PRK00913.1-4"/>
    <property type="match status" value="1"/>
</dbReference>
<dbReference type="InterPro" id="IPR008283">
    <property type="entry name" value="Peptidase_M17_N"/>
</dbReference>
<dbReference type="Gene3D" id="3.40.220.10">
    <property type="entry name" value="Leucine Aminopeptidase, subunit E, domain 1"/>
    <property type="match status" value="1"/>
</dbReference>
<dbReference type="Gene3D" id="3.40.630.10">
    <property type="entry name" value="Zn peptidases"/>
    <property type="match status" value="1"/>
</dbReference>
<keyword evidence="5 11" id="KW-0031">Aminopeptidase</keyword>
<dbReference type="EMBL" id="UOFN01000089">
    <property type="protein sequence ID" value="VAW78133.1"/>
    <property type="molecule type" value="Genomic_DNA"/>
</dbReference>
<feature type="domain" description="Cytosol aminopeptidase" evidence="10">
    <location>
        <begin position="349"/>
        <end position="356"/>
    </location>
</feature>